<name>A0ABR3EPM4_9AGAR</name>
<evidence type="ECO:0000313" key="1">
    <source>
        <dbReference type="EMBL" id="KAL0564834.1"/>
    </source>
</evidence>
<sequence length="151" mass="16196">MLVQIHQSKTVLSDILNALMEYWLFIKQDSLAPTDPTALSTTAKSIDRPTCDNCGVAGDFRAKCWAAGGGAEGKALKWWKAPKGKEPRTKVAATTTASPSIDIQSSANISHTNTVAPTAAATTTAYTPLETYCLGDFMVNNLDCDGKILEW</sequence>
<evidence type="ECO:0000313" key="2">
    <source>
        <dbReference type="Proteomes" id="UP001465976"/>
    </source>
</evidence>
<dbReference type="EMBL" id="JBAHYK010002560">
    <property type="protein sequence ID" value="KAL0564834.1"/>
    <property type="molecule type" value="Genomic_DNA"/>
</dbReference>
<gene>
    <name evidence="1" type="ORF">V5O48_017203</name>
</gene>
<dbReference type="Proteomes" id="UP001465976">
    <property type="component" value="Unassembled WGS sequence"/>
</dbReference>
<protein>
    <submittedName>
        <fullName evidence="1">Uncharacterized protein</fullName>
    </submittedName>
</protein>
<organism evidence="1 2">
    <name type="scientific">Marasmius crinis-equi</name>
    <dbReference type="NCBI Taxonomy" id="585013"/>
    <lineage>
        <taxon>Eukaryota</taxon>
        <taxon>Fungi</taxon>
        <taxon>Dikarya</taxon>
        <taxon>Basidiomycota</taxon>
        <taxon>Agaricomycotina</taxon>
        <taxon>Agaricomycetes</taxon>
        <taxon>Agaricomycetidae</taxon>
        <taxon>Agaricales</taxon>
        <taxon>Marasmiineae</taxon>
        <taxon>Marasmiaceae</taxon>
        <taxon>Marasmius</taxon>
    </lineage>
</organism>
<keyword evidence="2" id="KW-1185">Reference proteome</keyword>
<comment type="caution">
    <text evidence="1">The sequence shown here is derived from an EMBL/GenBank/DDBJ whole genome shotgun (WGS) entry which is preliminary data.</text>
</comment>
<accession>A0ABR3EPM4</accession>
<proteinExistence type="predicted"/>
<reference evidence="1 2" key="1">
    <citation type="submission" date="2024-02" db="EMBL/GenBank/DDBJ databases">
        <title>A draft genome for the cacao thread blight pathogen Marasmius crinis-equi.</title>
        <authorList>
            <person name="Cohen S.P."/>
            <person name="Baruah I.K."/>
            <person name="Amoako-Attah I."/>
            <person name="Bukari Y."/>
            <person name="Meinhardt L.W."/>
            <person name="Bailey B.A."/>
        </authorList>
    </citation>
    <scope>NUCLEOTIDE SEQUENCE [LARGE SCALE GENOMIC DNA]</scope>
    <source>
        <strain evidence="1 2">GH-76</strain>
    </source>
</reference>